<feature type="region of interest" description="Disordered" evidence="2">
    <location>
        <begin position="164"/>
        <end position="185"/>
    </location>
</feature>
<feature type="coiled-coil region" evidence="1">
    <location>
        <begin position="296"/>
        <end position="343"/>
    </location>
</feature>
<evidence type="ECO:0008006" key="4">
    <source>
        <dbReference type="Google" id="ProtNLM"/>
    </source>
</evidence>
<protein>
    <recommendedName>
        <fullName evidence="4">Aminotransferase-like plant mobile domain-containing protein</fullName>
    </recommendedName>
</protein>
<organism evidence="3">
    <name type="scientific">Fagus sylvatica</name>
    <name type="common">Beechnut</name>
    <dbReference type="NCBI Taxonomy" id="28930"/>
    <lineage>
        <taxon>Eukaryota</taxon>
        <taxon>Viridiplantae</taxon>
        <taxon>Streptophyta</taxon>
        <taxon>Embryophyta</taxon>
        <taxon>Tracheophyta</taxon>
        <taxon>Spermatophyta</taxon>
        <taxon>Magnoliopsida</taxon>
        <taxon>eudicotyledons</taxon>
        <taxon>Gunneridae</taxon>
        <taxon>Pentapetalae</taxon>
        <taxon>rosids</taxon>
        <taxon>fabids</taxon>
        <taxon>Fagales</taxon>
        <taxon>Fagaceae</taxon>
        <taxon>Fagus</taxon>
    </lineage>
</organism>
<feature type="compositionally biased region" description="Polar residues" evidence="2">
    <location>
        <begin position="173"/>
        <end position="182"/>
    </location>
</feature>
<keyword evidence="1" id="KW-0175">Coiled coil</keyword>
<accession>A0A2N9E3P3</accession>
<reference evidence="3" key="1">
    <citation type="submission" date="2018-02" db="EMBL/GenBank/DDBJ databases">
        <authorList>
            <person name="Cohen D.B."/>
            <person name="Kent A.D."/>
        </authorList>
    </citation>
    <scope>NUCLEOTIDE SEQUENCE</scope>
</reference>
<sequence>MKWGEWDIFSTSVTWYKASNSWSSWVARLAITKLEKWKMLGINEAIHASKYDIPINPSLLIFLLSFWRSPRMHARYPEKSPLPIPTCFKLFSDVSRRTSPEDFMPFEAKEVWFNQCLPHRSIASGRLTWLISINEDDLIEAIQGAGFEHMASYVTLQPLQQISHSGKKVGGDPSSQKFTTAKLSKKPKRASSFKLPFSDYQLPPSKGLVLQPNAKLLMLKKSTLLPLPKVLNLLAKNLSRQWTKKSTTKKPKVVEVTPDNLESLNSSLWMRSSMMLPPYLVLIRELANTKRLNKFIAALETKTRAEEAERKRLEVEVEESRKAEKAEERIAEIERRLKTCQRVLGTLTNFLKMSPLTLQQYQTPTKTSSILTPLEPTRDQLQATVDQLKEFLQKPAGVVFLMLVWWTSSNRNLDSTISNLKQLRRKGVEPLAKKQNHKQKVSRLQVHQLDLQTKASE</sequence>
<name>A0A2N9E3P3_FAGSY</name>
<evidence type="ECO:0000256" key="1">
    <source>
        <dbReference type="SAM" id="Coils"/>
    </source>
</evidence>
<proteinExistence type="predicted"/>
<dbReference type="AlphaFoldDB" id="A0A2N9E3P3"/>
<evidence type="ECO:0000313" key="3">
    <source>
        <dbReference type="EMBL" id="SPC73526.1"/>
    </source>
</evidence>
<dbReference type="EMBL" id="OIVN01000061">
    <property type="protein sequence ID" value="SPC73526.1"/>
    <property type="molecule type" value="Genomic_DNA"/>
</dbReference>
<gene>
    <name evidence="3" type="ORF">FSB_LOCUS1408</name>
</gene>
<evidence type="ECO:0000256" key="2">
    <source>
        <dbReference type="SAM" id="MobiDB-lite"/>
    </source>
</evidence>